<proteinExistence type="predicted"/>
<accession>A0ABP4IPI5</accession>
<dbReference type="InterPro" id="IPR052896">
    <property type="entry name" value="GGT-like_enzyme"/>
</dbReference>
<gene>
    <name evidence="1" type="ORF">GCM10009613_45060</name>
</gene>
<dbReference type="Proteomes" id="UP001501414">
    <property type="component" value="Unassembled WGS sequence"/>
</dbReference>
<dbReference type="EMBL" id="BAAAJK010000030">
    <property type="protein sequence ID" value="GAA1395424.1"/>
    <property type="molecule type" value="Genomic_DNA"/>
</dbReference>
<dbReference type="SUPFAM" id="SSF56235">
    <property type="entry name" value="N-terminal nucleophile aminohydrolases (Ntn hydrolases)"/>
    <property type="match status" value="1"/>
</dbReference>
<dbReference type="RefSeq" id="WP_344025730.1">
    <property type="nucleotide sequence ID" value="NZ_BAAAJK010000030.1"/>
</dbReference>
<organism evidence="1 2">
    <name type="scientific">Pseudonocardia kongjuensis</name>
    <dbReference type="NCBI Taxonomy" id="102227"/>
    <lineage>
        <taxon>Bacteria</taxon>
        <taxon>Bacillati</taxon>
        <taxon>Actinomycetota</taxon>
        <taxon>Actinomycetes</taxon>
        <taxon>Pseudonocardiales</taxon>
        <taxon>Pseudonocardiaceae</taxon>
        <taxon>Pseudonocardia</taxon>
    </lineage>
</organism>
<evidence type="ECO:0000313" key="2">
    <source>
        <dbReference type="Proteomes" id="UP001501414"/>
    </source>
</evidence>
<name>A0ABP4IPI5_9PSEU</name>
<dbReference type="Gene3D" id="3.60.20.40">
    <property type="match status" value="1"/>
</dbReference>
<sequence length="542" mass="54900">MTVLAPARPFPASDRVPALGADGMVSASHPAISRIGAEVLASGGNAVDAALAMAALAWIALPGQNGLGGDTFALVREPDGQVWAFCGSGFGPDGATPDRFPGPVLPRHGALSVAVPGAVGALAALHASGATRPLTELWAPAARAAAAGLPCTARTRGDIERHRERLAADPGTAAALLPGGGVPAVGARLAHPELARSIAAVAADPAGFYTGGLADRAVAALVADGARFSGDEWAASGRVVPEPALRRRYRDSWVHQTPLPTPGWMVLDQLAVCDGMLRDGGEAAAPLSAEAVHWLAGAATIAFADRFRTAGPDRTGPDRGGDPAAVAQARDRIRAGDLPAPAGARPDGDTTSMVAVDAEGRAVGLIGSLAFTFGAGVTVPGTGIVLNNRLGRGAYLIPGHPNELRPRRRPLHTLNSWLVTDDDGRLRHVGNTPGGDGQVQWNTQLVSHLLDHGAGPQDAVDAPRFSVFPGSDAGDLGAPAELRCEDRLGPEVLAGLAARGHRVVPVGARGAGGSAQVVSVDHDNGCLVAGADSRQEGVALGV</sequence>
<protein>
    <submittedName>
        <fullName evidence="1">Gamma-glutamyltransferase</fullName>
    </submittedName>
</protein>
<dbReference type="PANTHER" id="PTHR43881:SF1">
    <property type="entry name" value="GAMMA-GLUTAMYLTRANSPEPTIDASE (AFU_ORTHOLOGUE AFUA_4G13580)"/>
    <property type="match status" value="1"/>
</dbReference>
<dbReference type="InterPro" id="IPR029055">
    <property type="entry name" value="Ntn_hydrolases_N"/>
</dbReference>
<dbReference type="InterPro" id="IPR043137">
    <property type="entry name" value="GGT_ssub_C"/>
</dbReference>
<dbReference type="Pfam" id="PF01019">
    <property type="entry name" value="G_glu_transpept"/>
    <property type="match status" value="1"/>
</dbReference>
<reference evidence="2" key="1">
    <citation type="journal article" date="2019" name="Int. J. Syst. Evol. Microbiol.">
        <title>The Global Catalogue of Microorganisms (GCM) 10K type strain sequencing project: providing services to taxonomists for standard genome sequencing and annotation.</title>
        <authorList>
            <consortium name="The Broad Institute Genomics Platform"/>
            <consortium name="The Broad Institute Genome Sequencing Center for Infectious Disease"/>
            <person name="Wu L."/>
            <person name="Ma J."/>
        </authorList>
    </citation>
    <scope>NUCLEOTIDE SEQUENCE [LARGE SCALE GENOMIC DNA]</scope>
    <source>
        <strain evidence="2">JCM 11896</strain>
    </source>
</reference>
<evidence type="ECO:0000313" key="1">
    <source>
        <dbReference type="EMBL" id="GAA1395424.1"/>
    </source>
</evidence>
<keyword evidence="2" id="KW-1185">Reference proteome</keyword>
<dbReference type="PRINTS" id="PR01210">
    <property type="entry name" value="GGTRANSPTASE"/>
</dbReference>
<comment type="caution">
    <text evidence="1">The sequence shown here is derived from an EMBL/GenBank/DDBJ whole genome shotgun (WGS) entry which is preliminary data.</text>
</comment>
<dbReference type="PANTHER" id="PTHR43881">
    <property type="entry name" value="GAMMA-GLUTAMYLTRANSPEPTIDASE (AFU_ORTHOLOGUE AFUA_4G13580)"/>
    <property type="match status" value="1"/>
</dbReference>